<dbReference type="PANTHER" id="PTHR46527:SF1">
    <property type="entry name" value="NUCLEOPORIN NUP42"/>
    <property type="match status" value="1"/>
</dbReference>
<reference evidence="11" key="2">
    <citation type="submission" date="2025-09" db="UniProtKB">
        <authorList>
            <consortium name="Ensembl"/>
        </authorList>
    </citation>
    <scope>IDENTIFICATION</scope>
</reference>
<keyword evidence="8" id="KW-0479">Metal-binding</keyword>
<evidence type="ECO:0000256" key="2">
    <source>
        <dbReference type="ARBA" id="ARBA00004567"/>
    </source>
</evidence>
<sequence>MARKAGGICFYFLQGNCRFGERCWNEHPRSGSSSPSFSQNSGSSRRGTWTGHNQRYSNVIHTSSFPKSSSWHDNRNPGSSGFSQNRFAALVPSENLRNDGIKDEEDKLLEIIMKDMEIWESSGQWMFSTYSPMKEKPNISGFTDFLPEELRLEYYNCRANNDAQNYINSVQQLINQWRSRLLELKNINASTKTALISELKNVFSQPPPAFGLATQQQSTFRAASFPVAKQNSAQGFVFKSPSDLASVSTGGTPTFGSAPAFGNLGDVQGAAASAAASQSVGFGNQPAPSAAAFSFKTSAAPSGFEASGFSGFGKSVSVISSDTTSTSVFGTGVTAVDSSPLNSGNIPFGQQSNVFGSSATLASPVIPTNVTSEKLFTLKTELSAEELRQFEAKKFTLGKIPLKPPPVELLSM</sequence>
<feature type="compositionally biased region" description="Low complexity" evidence="9">
    <location>
        <begin position="30"/>
        <end position="47"/>
    </location>
</feature>
<feature type="zinc finger region" description="C3H1-type" evidence="8">
    <location>
        <begin position="3"/>
        <end position="30"/>
    </location>
</feature>
<keyword evidence="3" id="KW-0653">Protein transport</keyword>
<keyword evidence="12" id="KW-1185">Reference proteome</keyword>
<accession>A0A8D2J773</accession>
<dbReference type="Proteomes" id="UP000694545">
    <property type="component" value="Unplaced"/>
</dbReference>
<keyword evidence="8" id="KW-0862">Zinc</keyword>
<name>A0A8D2J773_VARKO</name>
<evidence type="ECO:0000256" key="5">
    <source>
        <dbReference type="ARBA" id="ARBA00037262"/>
    </source>
</evidence>
<dbReference type="PROSITE" id="PS50103">
    <property type="entry name" value="ZF_C3H1"/>
    <property type="match status" value="1"/>
</dbReference>
<organism evidence="11 12">
    <name type="scientific">Varanus komodoensis</name>
    <name type="common">Komodo dragon</name>
    <dbReference type="NCBI Taxonomy" id="61221"/>
    <lineage>
        <taxon>Eukaryota</taxon>
        <taxon>Metazoa</taxon>
        <taxon>Chordata</taxon>
        <taxon>Craniata</taxon>
        <taxon>Vertebrata</taxon>
        <taxon>Euteleostomi</taxon>
        <taxon>Lepidosauria</taxon>
        <taxon>Squamata</taxon>
        <taxon>Bifurcata</taxon>
        <taxon>Unidentata</taxon>
        <taxon>Episquamata</taxon>
        <taxon>Toxicofera</taxon>
        <taxon>Anguimorpha</taxon>
        <taxon>Paleoanguimorpha</taxon>
        <taxon>Varanoidea</taxon>
        <taxon>Varanidae</taxon>
        <taxon>Varanus</taxon>
    </lineage>
</organism>
<dbReference type="KEGG" id="vko:123033829"/>
<dbReference type="CTD" id="11097"/>
<reference evidence="11" key="1">
    <citation type="submission" date="2025-08" db="UniProtKB">
        <authorList>
            <consortium name="Ensembl"/>
        </authorList>
    </citation>
    <scope>IDENTIFICATION</scope>
</reference>
<evidence type="ECO:0000256" key="8">
    <source>
        <dbReference type="PROSITE-ProRule" id="PRU00723"/>
    </source>
</evidence>
<dbReference type="GO" id="GO:0008270">
    <property type="term" value="F:zinc ion binding"/>
    <property type="evidence" value="ECO:0007669"/>
    <property type="project" value="UniProtKB-KW"/>
</dbReference>
<feature type="region of interest" description="Disordered" evidence="9">
    <location>
        <begin position="29"/>
        <end position="51"/>
    </location>
</feature>
<dbReference type="OMA" id="CHNEHFD"/>
<evidence type="ECO:0000256" key="1">
    <source>
        <dbReference type="ARBA" id="ARBA00004335"/>
    </source>
</evidence>
<dbReference type="InterPro" id="IPR000571">
    <property type="entry name" value="Znf_CCCH"/>
</dbReference>
<dbReference type="GO" id="GO:0005643">
    <property type="term" value="C:nuclear pore"/>
    <property type="evidence" value="ECO:0007669"/>
    <property type="project" value="UniProtKB-SubCell"/>
</dbReference>
<keyword evidence="3" id="KW-0509">mRNA transport</keyword>
<dbReference type="SMART" id="SM00356">
    <property type="entry name" value="ZnF_C3H1"/>
    <property type="match status" value="1"/>
</dbReference>
<keyword evidence="8" id="KW-0863">Zinc-finger</keyword>
<dbReference type="InterPro" id="IPR051767">
    <property type="entry name" value="Nucleoporin_NUP42"/>
</dbReference>
<evidence type="ECO:0000256" key="4">
    <source>
        <dbReference type="ARBA" id="ARBA00023242"/>
    </source>
</evidence>
<protein>
    <recommendedName>
        <fullName evidence="6">Nucleoporin NUP42</fullName>
    </recommendedName>
    <alternativeName>
        <fullName evidence="7">Nucleoporin-like protein 2</fullName>
    </alternativeName>
</protein>
<feature type="domain" description="C3H1-type" evidence="10">
    <location>
        <begin position="3"/>
        <end position="30"/>
    </location>
</feature>
<comment type="subcellular location">
    <subcellularLocation>
        <location evidence="1">Nucleus membrane</location>
        <topology evidence="1">Peripheral membrane protein</topology>
        <orientation evidence="1">Cytoplasmic side</orientation>
    </subcellularLocation>
    <subcellularLocation>
        <location evidence="2">Nucleus</location>
        <location evidence="2">Nuclear pore complex</location>
    </subcellularLocation>
</comment>
<evidence type="ECO:0000256" key="9">
    <source>
        <dbReference type="SAM" id="MobiDB-lite"/>
    </source>
</evidence>
<dbReference type="RefSeq" id="XP_044306605.1">
    <property type="nucleotide sequence ID" value="XM_044450670.1"/>
</dbReference>
<evidence type="ECO:0000313" key="11">
    <source>
        <dbReference type="Ensembl" id="ENSVKKP00000010362.1"/>
    </source>
</evidence>
<dbReference type="GO" id="GO:0031965">
    <property type="term" value="C:nuclear membrane"/>
    <property type="evidence" value="ECO:0007669"/>
    <property type="project" value="UniProtKB-SubCell"/>
</dbReference>
<keyword evidence="3" id="KW-0811">Translocation</keyword>
<evidence type="ECO:0000256" key="6">
    <source>
        <dbReference type="ARBA" id="ARBA00039886"/>
    </source>
</evidence>
<keyword evidence="3" id="KW-0906">Nuclear pore complex</keyword>
<dbReference type="OrthoDB" id="20729at2759"/>
<dbReference type="PANTHER" id="PTHR46527">
    <property type="entry name" value="NUCLEOPORIN-LIKE PROTEIN 2"/>
    <property type="match status" value="1"/>
</dbReference>
<keyword evidence="3" id="KW-0813">Transport</keyword>
<comment type="function">
    <text evidence="5">Required for the export of mRNAs containing poly(A) tails from the nucleus into the cytoplasm.</text>
</comment>
<gene>
    <name evidence="11" type="primary">NUP42</name>
</gene>
<evidence type="ECO:0000256" key="7">
    <source>
        <dbReference type="ARBA" id="ARBA00042384"/>
    </source>
</evidence>
<dbReference type="Ensembl" id="ENSVKKT00000010615.1">
    <property type="protein sequence ID" value="ENSVKKP00000010362.1"/>
    <property type="gene ID" value="ENSVKKG00000007298.1"/>
</dbReference>
<evidence type="ECO:0000259" key="10">
    <source>
        <dbReference type="PROSITE" id="PS50103"/>
    </source>
</evidence>
<dbReference type="GeneID" id="123033829"/>
<evidence type="ECO:0000313" key="12">
    <source>
        <dbReference type="Proteomes" id="UP000694545"/>
    </source>
</evidence>
<keyword evidence="4" id="KW-0539">Nucleus</keyword>
<evidence type="ECO:0000256" key="3">
    <source>
        <dbReference type="ARBA" id="ARBA00023132"/>
    </source>
</evidence>
<dbReference type="AlphaFoldDB" id="A0A8D2J773"/>
<proteinExistence type="predicted"/>